<dbReference type="RefSeq" id="WP_013514355.1">
    <property type="nucleotide sequence ID" value="NC_014844.1"/>
</dbReference>
<proteinExistence type="inferred from homology"/>
<dbReference type="PANTHER" id="PTHR23419:SF8">
    <property type="entry name" value="FI09726P"/>
    <property type="match status" value="1"/>
</dbReference>
<dbReference type="GO" id="GO:0010038">
    <property type="term" value="P:response to metal ion"/>
    <property type="evidence" value="ECO:0007669"/>
    <property type="project" value="InterPro"/>
</dbReference>
<dbReference type="GO" id="GO:0005507">
    <property type="term" value="F:copper ion binding"/>
    <property type="evidence" value="ECO:0007669"/>
    <property type="project" value="TreeGrafter"/>
</dbReference>
<dbReference type="InterPro" id="IPR015867">
    <property type="entry name" value="N-reg_PII/ATP_PRibTrfase_C"/>
</dbReference>
<evidence type="ECO:0000256" key="1">
    <source>
        <dbReference type="ARBA" id="ARBA00010169"/>
    </source>
</evidence>
<dbReference type="InterPro" id="IPR004323">
    <property type="entry name" value="Ion_tolerance_CutA"/>
</dbReference>
<sequence>MAESFVYITCATAQEAENIGMVLVERRLAACVNILCGMRSLYWWEGKVEQAQEAVLIAKTRTELVDELTGAVRAMHGYEVPCVAAMPIEGGNPDFLDWIRRETRQAG</sequence>
<dbReference type="SUPFAM" id="SSF54913">
    <property type="entry name" value="GlnB-like"/>
    <property type="match status" value="1"/>
</dbReference>
<reference evidence="2 3" key="2">
    <citation type="journal article" date="2014" name="Genome Announc.">
        <title>Complete Genome Sequence of the Subsurface, Mesophilic Sulfate-Reducing Bacterium Desulfovibrio aespoeensis Aspo-2.</title>
        <authorList>
            <person name="Pedersen K."/>
            <person name="Bengtsson A."/>
            <person name="Edlund J."/>
            <person name="Rabe L."/>
            <person name="Hazen T."/>
            <person name="Chakraborty R."/>
            <person name="Goodwin L."/>
            <person name="Shapiro N."/>
        </authorList>
    </citation>
    <scope>NUCLEOTIDE SEQUENCE [LARGE SCALE GENOMIC DNA]</scope>
    <source>
        <strain evidence="3">ATCC 700646 / DSM 10631 / Aspo-2</strain>
    </source>
</reference>
<dbReference type="OrthoDB" id="37622at2"/>
<dbReference type="HOGENOM" id="CLU_098807_3_1_7"/>
<dbReference type="InterPro" id="IPR011322">
    <property type="entry name" value="N-reg_PII-like_a/b"/>
</dbReference>
<dbReference type="Pfam" id="PF03091">
    <property type="entry name" value="CutA1"/>
    <property type="match status" value="1"/>
</dbReference>
<organism evidence="2 3">
    <name type="scientific">Pseudodesulfovibrio aespoeensis (strain ATCC 700646 / DSM 10631 / Aspo-2)</name>
    <name type="common">Desulfovibrio aespoeensis</name>
    <dbReference type="NCBI Taxonomy" id="643562"/>
    <lineage>
        <taxon>Bacteria</taxon>
        <taxon>Pseudomonadati</taxon>
        <taxon>Thermodesulfobacteriota</taxon>
        <taxon>Desulfovibrionia</taxon>
        <taxon>Desulfovibrionales</taxon>
        <taxon>Desulfovibrionaceae</taxon>
    </lineage>
</organism>
<dbReference type="STRING" id="643562.Daes_1411"/>
<protein>
    <submittedName>
        <fullName evidence="2">CutA1 divalent ion tolerance protein</fullName>
    </submittedName>
</protein>
<dbReference type="Gene3D" id="3.30.70.120">
    <property type="match status" value="1"/>
</dbReference>
<dbReference type="eggNOG" id="COG1324">
    <property type="taxonomic scope" value="Bacteria"/>
</dbReference>
<dbReference type="AlphaFoldDB" id="E6VVY0"/>
<evidence type="ECO:0000313" key="2">
    <source>
        <dbReference type="EMBL" id="ADU62425.1"/>
    </source>
</evidence>
<gene>
    <name evidence="2" type="ordered locus">Daes_1411</name>
</gene>
<reference evidence="3" key="1">
    <citation type="submission" date="2010-12" db="EMBL/GenBank/DDBJ databases">
        <title>Complete sequence of Desulfovibrio aespoeensis Aspo-2.</title>
        <authorList>
            <consortium name="US DOE Joint Genome Institute"/>
            <person name="Lucas S."/>
            <person name="Copeland A."/>
            <person name="Lapidus A."/>
            <person name="Cheng J.-F."/>
            <person name="Goodwin L."/>
            <person name="Pitluck S."/>
            <person name="Chertkov O."/>
            <person name="Misra M."/>
            <person name="Detter J.C."/>
            <person name="Han C."/>
            <person name="Tapia R."/>
            <person name="Land M."/>
            <person name="Hauser L."/>
            <person name="Kyrpides N."/>
            <person name="Ivanova N."/>
            <person name="Ovchinnikova G."/>
            <person name="Pedersen K."/>
            <person name="Jagevall S."/>
            <person name="Hazen T."/>
            <person name="Woyke T."/>
        </authorList>
    </citation>
    <scope>NUCLEOTIDE SEQUENCE [LARGE SCALE GENOMIC DNA]</scope>
    <source>
        <strain evidence="3">ATCC 700646 / DSM 10631 / Aspo-2</strain>
    </source>
</reference>
<dbReference type="KEGG" id="das:Daes_1411"/>
<dbReference type="EMBL" id="CP002431">
    <property type="protein sequence ID" value="ADU62425.1"/>
    <property type="molecule type" value="Genomic_DNA"/>
</dbReference>
<name>E6VVY0_PSEA9</name>
<comment type="similarity">
    <text evidence="1">Belongs to the CutA family.</text>
</comment>
<accession>E6VVY0</accession>
<dbReference type="PANTHER" id="PTHR23419">
    <property type="entry name" value="DIVALENT CATION TOLERANCE CUTA-RELATED"/>
    <property type="match status" value="1"/>
</dbReference>
<dbReference type="Proteomes" id="UP000002191">
    <property type="component" value="Chromosome"/>
</dbReference>
<keyword evidence="3" id="KW-1185">Reference proteome</keyword>
<evidence type="ECO:0000313" key="3">
    <source>
        <dbReference type="Proteomes" id="UP000002191"/>
    </source>
</evidence>